<name>A0ACC2XQ50_9TREE</name>
<protein>
    <submittedName>
        <fullName evidence="1">Uncharacterized protein</fullName>
    </submittedName>
</protein>
<keyword evidence="2" id="KW-1185">Reference proteome</keyword>
<organism evidence="1 2">
    <name type="scientific">Naganishia onofrii</name>
    <dbReference type="NCBI Taxonomy" id="1851511"/>
    <lineage>
        <taxon>Eukaryota</taxon>
        <taxon>Fungi</taxon>
        <taxon>Dikarya</taxon>
        <taxon>Basidiomycota</taxon>
        <taxon>Agaricomycotina</taxon>
        <taxon>Tremellomycetes</taxon>
        <taxon>Filobasidiales</taxon>
        <taxon>Filobasidiaceae</taxon>
        <taxon>Naganishia</taxon>
    </lineage>
</organism>
<dbReference type="Proteomes" id="UP001234202">
    <property type="component" value="Unassembled WGS sequence"/>
</dbReference>
<sequence length="719" mass="76591">MKVRLERDTPSSNMTEWSSSSESATAEAQQVPSTASSTAPRSRYLTRSATRKGTTNISHILLEQRPATVRATKSSSTSLARNVGGSRARKPFIEALNRAAGHDDKEDNNGSATVHQENKETKAACSPAKPLPADRKRRNSAFTSSPRGAENSPNTRPRKVARMPQLSAIRLSPLKPLTARPIIRSDASSLADLPKIEASSSTNDSSSGSATISGPLFSVEQPTPSFKIESPAKVPVGSSTPFRYGTNRILDVPLSAVKKGARWSLASDLSDDSLLLQASPKKTTATEQDRLLSTDSESTSGARLTGGKQRLFPLDFGENEDLELGFLEESKDGIQVDMEDRAERQNATTNISNNLLLTTSKVSLDRQRKSALQKTSAARIAQRAQKSLALPRTTSSYAKPTQSSAKAASITAANITARTALENVMRRPTGKSHSTPVAEVAASSSTIPFSRPCRTQPRVSGISYSGNATLIGSSTSPAVASPSKPFAKPAARLPTSMEHRSPQKSLPHTSRPAPPSTYTTLQPVPTTSAPNHARRKSLTMETSKSLYGLSAAMAKLKVKRPSLEGKSPDTSISSDTTLVKEVEGGGRSTTPDARAGTKPVGPAADATTRKPTQPITIGHIPKSISIQGQNSLTRLAEVNRRISGEMQQPAQDEGQVRLGATLQASSLKSMIPRGIFHGVTVFVDVRTAEGDDSSAVFVEMLRAGGARVSRCHSVVIRPR</sequence>
<accession>A0ACC2XQ50</accession>
<reference evidence="1" key="1">
    <citation type="submission" date="2023-04" db="EMBL/GenBank/DDBJ databases">
        <title>Draft Genome sequencing of Naganishia species isolated from polar environments using Oxford Nanopore Technology.</title>
        <authorList>
            <person name="Leo P."/>
            <person name="Venkateswaran K."/>
        </authorList>
    </citation>
    <scope>NUCLEOTIDE SEQUENCE</scope>
    <source>
        <strain evidence="1">DBVPG 5303</strain>
    </source>
</reference>
<evidence type="ECO:0000313" key="1">
    <source>
        <dbReference type="EMBL" id="KAJ9126175.1"/>
    </source>
</evidence>
<proteinExistence type="predicted"/>
<gene>
    <name evidence="1" type="ORF">QFC24_002448</name>
</gene>
<dbReference type="EMBL" id="JASBWV010000006">
    <property type="protein sequence ID" value="KAJ9126175.1"/>
    <property type="molecule type" value="Genomic_DNA"/>
</dbReference>
<comment type="caution">
    <text evidence="1">The sequence shown here is derived from an EMBL/GenBank/DDBJ whole genome shotgun (WGS) entry which is preliminary data.</text>
</comment>
<evidence type="ECO:0000313" key="2">
    <source>
        <dbReference type="Proteomes" id="UP001234202"/>
    </source>
</evidence>